<evidence type="ECO:0000259" key="2">
    <source>
        <dbReference type="Pfam" id="PF01872"/>
    </source>
</evidence>
<dbReference type="InterPro" id="IPR002734">
    <property type="entry name" value="RibDG_C"/>
</dbReference>
<feature type="region of interest" description="Disordered" evidence="1">
    <location>
        <begin position="191"/>
        <end position="214"/>
    </location>
</feature>
<feature type="domain" description="Bacterial bifunctional deaminase-reductase C-terminal" evidence="2">
    <location>
        <begin position="2"/>
        <end position="179"/>
    </location>
</feature>
<evidence type="ECO:0000256" key="1">
    <source>
        <dbReference type="SAM" id="MobiDB-lite"/>
    </source>
</evidence>
<evidence type="ECO:0000313" key="4">
    <source>
        <dbReference type="Proteomes" id="UP000546126"/>
    </source>
</evidence>
<gene>
    <name evidence="3" type="ORF">HT134_29475</name>
</gene>
<dbReference type="InterPro" id="IPR050765">
    <property type="entry name" value="Riboflavin_Biosynth_HTPR"/>
</dbReference>
<name>A0A7Y6MD91_9ACTN</name>
<dbReference type="RefSeq" id="WP_175603712.1">
    <property type="nucleotide sequence ID" value="NZ_JABWGO010000008.1"/>
</dbReference>
<dbReference type="PANTHER" id="PTHR38011:SF11">
    <property type="entry name" value="2,5-DIAMINO-6-RIBOSYLAMINO-4(3H)-PYRIMIDINONE 5'-PHOSPHATE REDUCTASE"/>
    <property type="match status" value="1"/>
</dbReference>
<accession>A0A7Y6MD91</accession>
<dbReference type="EMBL" id="JABWGO010000008">
    <property type="protein sequence ID" value="NUW44223.1"/>
    <property type="molecule type" value="Genomic_DNA"/>
</dbReference>
<dbReference type="PANTHER" id="PTHR38011">
    <property type="entry name" value="DIHYDROFOLATE REDUCTASE FAMILY PROTEIN (AFU_ORTHOLOGUE AFUA_8G06820)"/>
    <property type="match status" value="1"/>
</dbReference>
<keyword evidence="4" id="KW-1185">Reference proteome</keyword>
<dbReference type="Proteomes" id="UP000546126">
    <property type="component" value="Unassembled WGS sequence"/>
</dbReference>
<protein>
    <submittedName>
        <fullName evidence="3">Dihydrofolate reductase family protein</fullName>
    </submittedName>
</protein>
<evidence type="ECO:0000313" key="3">
    <source>
        <dbReference type="EMBL" id="NUW44223.1"/>
    </source>
</evidence>
<proteinExistence type="predicted"/>
<comment type="caution">
    <text evidence="3">The sequence shown here is derived from an EMBL/GenBank/DDBJ whole genome shotgun (WGS) entry which is preliminary data.</text>
</comment>
<dbReference type="Gene3D" id="3.40.430.10">
    <property type="entry name" value="Dihydrofolate Reductase, subunit A"/>
    <property type="match status" value="1"/>
</dbReference>
<dbReference type="InterPro" id="IPR024072">
    <property type="entry name" value="DHFR-like_dom_sf"/>
</dbReference>
<sequence length="214" mass="23769">MRKIIYYVHTSLDGHIDGPGGEFDWPAVGPEMFAHSDELTARVDTFLYGRGVWEVMSSYWPNAEAYSDDEHDLKFAPIWRSTPKIVFSTTLDQAGWNTRIIGANLAEEVAELKRQPGKDMLLLGGSALGGELARLGLIDEYHVVVHPVVLGGGRALLATRGERRALRLVETRTFDGRTVLLRYVPAGDEHVSSDDEHVFTGDEHVPAGDEREAR</sequence>
<reference evidence="3 4" key="1">
    <citation type="submission" date="2020-06" db="EMBL/GenBank/DDBJ databases">
        <authorList>
            <person name="Chanama M."/>
        </authorList>
    </citation>
    <scope>NUCLEOTIDE SEQUENCE [LARGE SCALE GENOMIC DNA]</scope>
    <source>
        <strain evidence="3 4">TBRC6557</strain>
    </source>
</reference>
<dbReference type="GO" id="GO:0008703">
    <property type="term" value="F:5-amino-6-(5-phosphoribosylamino)uracil reductase activity"/>
    <property type="evidence" value="ECO:0007669"/>
    <property type="project" value="InterPro"/>
</dbReference>
<dbReference type="AlphaFoldDB" id="A0A7Y6MD91"/>
<dbReference type="GO" id="GO:0009231">
    <property type="term" value="P:riboflavin biosynthetic process"/>
    <property type="evidence" value="ECO:0007669"/>
    <property type="project" value="InterPro"/>
</dbReference>
<organism evidence="3 4">
    <name type="scientific">Nonomuraea rhodomycinica</name>
    <dbReference type="NCBI Taxonomy" id="1712872"/>
    <lineage>
        <taxon>Bacteria</taxon>
        <taxon>Bacillati</taxon>
        <taxon>Actinomycetota</taxon>
        <taxon>Actinomycetes</taxon>
        <taxon>Streptosporangiales</taxon>
        <taxon>Streptosporangiaceae</taxon>
        <taxon>Nonomuraea</taxon>
    </lineage>
</organism>
<dbReference type="SUPFAM" id="SSF53597">
    <property type="entry name" value="Dihydrofolate reductase-like"/>
    <property type="match status" value="1"/>
</dbReference>
<dbReference type="Pfam" id="PF01872">
    <property type="entry name" value="RibD_C"/>
    <property type="match status" value="1"/>
</dbReference>